<keyword evidence="2" id="KW-1185">Reference proteome</keyword>
<reference evidence="1" key="1">
    <citation type="submission" date="2021-12" db="EMBL/GenBank/DDBJ databases">
        <authorList>
            <person name="Rodrigo-Torres L."/>
            <person name="Arahal R. D."/>
            <person name="Lucena T."/>
        </authorList>
    </citation>
    <scope>NUCLEOTIDE SEQUENCE</scope>
    <source>
        <strain evidence="1">CECT 8226</strain>
    </source>
</reference>
<accession>A0ABN8DNI5</accession>
<proteinExistence type="predicted"/>
<comment type="caution">
    <text evidence="1">The sequence shown here is derived from an EMBL/GenBank/DDBJ whole genome shotgun (WGS) entry which is preliminary data.</text>
</comment>
<protein>
    <submittedName>
        <fullName evidence="1">Uncharacterized protein</fullName>
    </submittedName>
</protein>
<sequence>MLASMPLSEYWRWVHHIRQRGLPSRNVERQLQQLNAGVLNASGRFKPVTPNDFSLQPSTTKTAETGVDQNVLNQMLGDMSSLSFPTAAE</sequence>
<gene>
    <name evidence="1" type="ORF">VHP8226_04149</name>
</gene>
<dbReference type="RefSeq" id="WP_237487231.1">
    <property type="nucleotide sequence ID" value="NZ_CAKLCM010000005.1"/>
</dbReference>
<dbReference type="EMBL" id="CAKLCM010000005">
    <property type="protein sequence ID" value="CAH0531212.1"/>
    <property type="molecule type" value="Genomic_DNA"/>
</dbReference>
<evidence type="ECO:0000313" key="1">
    <source>
        <dbReference type="EMBL" id="CAH0531212.1"/>
    </source>
</evidence>
<evidence type="ECO:0000313" key="2">
    <source>
        <dbReference type="Proteomes" id="UP000838160"/>
    </source>
</evidence>
<name>A0ABN8DNI5_9VIBR</name>
<dbReference type="Proteomes" id="UP000838160">
    <property type="component" value="Unassembled WGS sequence"/>
</dbReference>
<organism evidence="1 2">
    <name type="scientific">Vibrio hippocampi</name>
    <dbReference type="NCBI Taxonomy" id="654686"/>
    <lineage>
        <taxon>Bacteria</taxon>
        <taxon>Pseudomonadati</taxon>
        <taxon>Pseudomonadota</taxon>
        <taxon>Gammaproteobacteria</taxon>
        <taxon>Vibrionales</taxon>
        <taxon>Vibrionaceae</taxon>
        <taxon>Vibrio</taxon>
    </lineage>
</organism>